<reference evidence="1" key="1">
    <citation type="journal article" date="2014" name="Int. J. Syst. Evol. Microbiol.">
        <title>Complete genome sequence of Corynebacterium casei LMG S-19264T (=DSM 44701T), isolated from a smear-ripened cheese.</title>
        <authorList>
            <consortium name="US DOE Joint Genome Institute (JGI-PGF)"/>
            <person name="Walter F."/>
            <person name="Albersmeier A."/>
            <person name="Kalinowski J."/>
            <person name="Ruckert C."/>
        </authorList>
    </citation>
    <scope>NUCLEOTIDE SEQUENCE</scope>
    <source>
        <strain evidence="1">VKM B-2789</strain>
    </source>
</reference>
<dbReference type="AlphaFoldDB" id="A0A9W6NAJ6"/>
<sequence>MSHDSHDSLPRLIYMANQIGAFFESQKHDKAVVGIAKHIKDFWEPRMRAKIEDHIAAGGDGLKPLVVESLKTLPPVKRTDIPVARPSESLPAHH</sequence>
<evidence type="ECO:0000313" key="1">
    <source>
        <dbReference type="EMBL" id="GLK83546.1"/>
    </source>
</evidence>
<keyword evidence="2" id="KW-1185">Reference proteome</keyword>
<dbReference type="InterPro" id="IPR021074">
    <property type="entry name" value="Formate_DH_dsu"/>
</dbReference>
<organism evidence="1 2">
    <name type="scientific">Ancylobacter defluvii</name>
    <dbReference type="NCBI Taxonomy" id="1282440"/>
    <lineage>
        <taxon>Bacteria</taxon>
        <taxon>Pseudomonadati</taxon>
        <taxon>Pseudomonadota</taxon>
        <taxon>Alphaproteobacteria</taxon>
        <taxon>Hyphomicrobiales</taxon>
        <taxon>Xanthobacteraceae</taxon>
        <taxon>Ancylobacter</taxon>
    </lineage>
</organism>
<dbReference type="RefSeq" id="WP_213361888.1">
    <property type="nucleotide sequence ID" value="NZ_BSFM01000007.1"/>
</dbReference>
<accession>A0A9W6NAJ6</accession>
<dbReference type="Pfam" id="PF11390">
    <property type="entry name" value="FdsD"/>
    <property type="match status" value="1"/>
</dbReference>
<reference evidence="1" key="2">
    <citation type="submission" date="2023-01" db="EMBL/GenBank/DDBJ databases">
        <authorList>
            <person name="Sun Q."/>
            <person name="Evtushenko L."/>
        </authorList>
    </citation>
    <scope>NUCLEOTIDE SEQUENCE</scope>
    <source>
        <strain evidence="1">VKM B-2789</strain>
    </source>
</reference>
<dbReference type="Proteomes" id="UP001143330">
    <property type="component" value="Unassembled WGS sequence"/>
</dbReference>
<comment type="caution">
    <text evidence="1">The sequence shown here is derived from an EMBL/GenBank/DDBJ whole genome shotgun (WGS) entry which is preliminary data.</text>
</comment>
<dbReference type="EMBL" id="BSFM01000007">
    <property type="protein sequence ID" value="GLK83546.1"/>
    <property type="molecule type" value="Genomic_DNA"/>
</dbReference>
<protein>
    <submittedName>
        <fullName evidence="1">NAD-dependent formate dehydrogenase</fullName>
    </submittedName>
</protein>
<name>A0A9W6NAJ6_9HYPH</name>
<evidence type="ECO:0000313" key="2">
    <source>
        <dbReference type="Proteomes" id="UP001143330"/>
    </source>
</evidence>
<gene>
    <name evidence="1" type="ORF">GCM10017653_16150</name>
</gene>
<proteinExistence type="predicted"/>